<dbReference type="InParanoid" id="A0A0D0DD10"/>
<accession>A0A0D0DD10</accession>
<protein>
    <recommendedName>
        <fullName evidence="1">DUF6589 domain-containing protein</fullName>
    </recommendedName>
</protein>
<dbReference type="Proteomes" id="UP000054538">
    <property type="component" value="Unassembled WGS sequence"/>
</dbReference>
<organism evidence="2 3">
    <name type="scientific">Paxillus rubicundulus Ve08.2h10</name>
    <dbReference type="NCBI Taxonomy" id="930991"/>
    <lineage>
        <taxon>Eukaryota</taxon>
        <taxon>Fungi</taxon>
        <taxon>Dikarya</taxon>
        <taxon>Basidiomycota</taxon>
        <taxon>Agaricomycotina</taxon>
        <taxon>Agaricomycetes</taxon>
        <taxon>Agaricomycetidae</taxon>
        <taxon>Boletales</taxon>
        <taxon>Paxilineae</taxon>
        <taxon>Paxillaceae</taxon>
        <taxon>Paxillus</taxon>
    </lineage>
</organism>
<evidence type="ECO:0000313" key="2">
    <source>
        <dbReference type="EMBL" id="KIK75245.1"/>
    </source>
</evidence>
<evidence type="ECO:0000259" key="1">
    <source>
        <dbReference type="Pfam" id="PF20231"/>
    </source>
</evidence>
<sequence>MHDITQLRPKETGIYCSKPGFRRMHQLIGHAGICRRLDCWREHAKKKNSHYTDLETFAASMPTLDNLQEMADDLVHTYTANHQLHRMRRRPAKERDSQFENALLLNKYFLLNVHFVYPEGLKRAVRYHILVNPTGKEKKWCAVDWCVELNNLFTKAQQVKNGGKVSNHTVERILLESPLVQVYRNIQTLIQKNFDHTHLSSKHGDVDMAKSFKKLCN</sequence>
<proteinExistence type="predicted"/>
<feature type="domain" description="DUF6589" evidence="1">
    <location>
        <begin position="2"/>
        <end position="111"/>
    </location>
</feature>
<dbReference type="AlphaFoldDB" id="A0A0D0DD10"/>
<dbReference type="STRING" id="930991.A0A0D0DD10"/>
<name>A0A0D0DD10_9AGAM</name>
<dbReference type="EMBL" id="KN828247">
    <property type="protein sequence ID" value="KIK75245.1"/>
    <property type="molecule type" value="Genomic_DNA"/>
</dbReference>
<dbReference type="OrthoDB" id="4743193at2759"/>
<reference evidence="2 3" key="1">
    <citation type="submission" date="2014-04" db="EMBL/GenBank/DDBJ databases">
        <authorList>
            <consortium name="DOE Joint Genome Institute"/>
            <person name="Kuo A."/>
            <person name="Kohler A."/>
            <person name="Jargeat P."/>
            <person name="Nagy L.G."/>
            <person name="Floudas D."/>
            <person name="Copeland A."/>
            <person name="Barry K.W."/>
            <person name="Cichocki N."/>
            <person name="Veneault-Fourrey C."/>
            <person name="LaButti K."/>
            <person name="Lindquist E.A."/>
            <person name="Lipzen A."/>
            <person name="Lundell T."/>
            <person name="Morin E."/>
            <person name="Murat C."/>
            <person name="Sun H."/>
            <person name="Tunlid A."/>
            <person name="Henrissat B."/>
            <person name="Grigoriev I.V."/>
            <person name="Hibbett D.S."/>
            <person name="Martin F."/>
            <person name="Nordberg H.P."/>
            <person name="Cantor M.N."/>
            <person name="Hua S.X."/>
        </authorList>
    </citation>
    <scope>NUCLEOTIDE SEQUENCE [LARGE SCALE GENOMIC DNA]</scope>
    <source>
        <strain evidence="2 3">Ve08.2h10</strain>
    </source>
</reference>
<gene>
    <name evidence="2" type="ORF">PAXRUDRAFT_786856</name>
</gene>
<reference evidence="3" key="2">
    <citation type="submission" date="2015-01" db="EMBL/GenBank/DDBJ databases">
        <title>Evolutionary Origins and Diversification of the Mycorrhizal Mutualists.</title>
        <authorList>
            <consortium name="DOE Joint Genome Institute"/>
            <consortium name="Mycorrhizal Genomics Consortium"/>
            <person name="Kohler A."/>
            <person name="Kuo A."/>
            <person name="Nagy L.G."/>
            <person name="Floudas D."/>
            <person name="Copeland A."/>
            <person name="Barry K.W."/>
            <person name="Cichocki N."/>
            <person name="Veneault-Fourrey C."/>
            <person name="LaButti K."/>
            <person name="Lindquist E.A."/>
            <person name="Lipzen A."/>
            <person name="Lundell T."/>
            <person name="Morin E."/>
            <person name="Murat C."/>
            <person name="Riley R."/>
            <person name="Ohm R."/>
            <person name="Sun H."/>
            <person name="Tunlid A."/>
            <person name="Henrissat B."/>
            <person name="Grigoriev I.V."/>
            <person name="Hibbett D.S."/>
            <person name="Martin F."/>
        </authorList>
    </citation>
    <scope>NUCLEOTIDE SEQUENCE [LARGE SCALE GENOMIC DNA]</scope>
    <source>
        <strain evidence="3">Ve08.2h10</strain>
    </source>
</reference>
<keyword evidence="3" id="KW-1185">Reference proteome</keyword>
<evidence type="ECO:0000313" key="3">
    <source>
        <dbReference type="Proteomes" id="UP000054538"/>
    </source>
</evidence>
<dbReference type="InterPro" id="IPR046496">
    <property type="entry name" value="DUF6589"/>
</dbReference>
<dbReference type="Pfam" id="PF20231">
    <property type="entry name" value="DUF6589"/>
    <property type="match status" value="1"/>
</dbReference>
<dbReference type="HOGENOM" id="CLU_009487_1_1_1"/>